<evidence type="ECO:0000256" key="2">
    <source>
        <dbReference type="ARBA" id="ARBA00022679"/>
    </source>
</evidence>
<evidence type="ECO:0000256" key="3">
    <source>
        <dbReference type="ARBA" id="ARBA00022777"/>
    </source>
</evidence>
<accession>A0A370I0M3</accession>
<dbReference type="InterPro" id="IPR018193">
    <property type="entry name" value="Glyc_kinase_flavodox-like_fold"/>
</dbReference>
<dbReference type="PANTHER" id="PTHR21599:SF0">
    <property type="entry name" value="GLYCERATE KINASE"/>
    <property type="match status" value="1"/>
</dbReference>
<keyword evidence="6" id="KW-1185">Reference proteome</keyword>
<evidence type="ECO:0000256" key="4">
    <source>
        <dbReference type="PIRNR" id="PIRNR006078"/>
    </source>
</evidence>
<reference evidence="5 6" key="1">
    <citation type="submission" date="2018-07" db="EMBL/GenBank/DDBJ databases">
        <title>Genomic Encyclopedia of Type Strains, Phase IV (KMG-IV): sequencing the most valuable type-strain genomes for metagenomic binning, comparative biology and taxonomic classification.</title>
        <authorList>
            <person name="Goeker M."/>
        </authorList>
    </citation>
    <scope>NUCLEOTIDE SEQUENCE [LARGE SCALE GENOMIC DNA]</scope>
    <source>
        <strain evidence="5 6">DSM 44290</strain>
    </source>
</reference>
<dbReference type="Pfam" id="PF02595">
    <property type="entry name" value="Gly_kinase"/>
    <property type="match status" value="1"/>
</dbReference>
<dbReference type="GO" id="GO:0008887">
    <property type="term" value="F:glycerate kinase activity"/>
    <property type="evidence" value="ECO:0007669"/>
    <property type="project" value="UniProtKB-UniRule"/>
</dbReference>
<evidence type="ECO:0000313" key="6">
    <source>
        <dbReference type="Proteomes" id="UP000254869"/>
    </source>
</evidence>
<dbReference type="InterPro" id="IPR036129">
    <property type="entry name" value="Glycerate_kinase_sf"/>
</dbReference>
<comment type="similarity">
    <text evidence="1 4">Belongs to the glycerate kinase type-1 family.</text>
</comment>
<keyword evidence="2 4" id="KW-0808">Transferase</keyword>
<dbReference type="SUPFAM" id="SSF110738">
    <property type="entry name" value="Glycerate kinase I"/>
    <property type="match status" value="1"/>
</dbReference>
<sequence length="382" mass="38218">MSAPRIVLAPDKFKGSLSAGAVADAVADGIRRVRPEAVIRWVPVADGGEGTVDAAVSAGFDRVPVEVAGPTGEPVRASFAHDGTVAVVEAAAACGLVRLPGGRPAPLTATSLGVGELLRAALDTGCRTVVLGVGGSASTDGGAGMLAGLGAELLDTAGRPARPGGGGLTEIAYLDLHKLDPRIHEVELVLASDVDNPLLGTHGAAAVFGPQKGADLQQVALLEEGLAHWAALVARRTGYYAVDLPGAGAAGGIGFAALAVLGARRSGGIDVLLDLVGFDRAVAGADLVITGEGSLDAQSLHGKAPVGVAARAAKAGVATIAVAGRCLLADEQLRSAGIESVYALNDIEPDLQRCQSEAAPLLREVGERIARTHLTAPETTSA</sequence>
<name>A0A370I0M3_9NOCA</name>
<dbReference type="PIRSF" id="PIRSF006078">
    <property type="entry name" value="GlxK"/>
    <property type="match status" value="1"/>
</dbReference>
<protein>
    <submittedName>
        <fullName evidence="5">Glycerate kinase</fullName>
    </submittedName>
</protein>
<comment type="caution">
    <text evidence="5">The sequence shown here is derived from an EMBL/GenBank/DDBJ whole genome shotgun (WGS) entry which is preliminary data.</text>
</comment>
<dbReference type="STRING" id="1210086.GCA_001613105_03644"/>
<organism evidence="5 6">
    <name type="scientific">Nocardia pseudobrasiliensis</name>
    <dbReference type="NCBI Taxonomy" id="45979"/>
    <lineage>
        <taxon>Bacteria</taxon>
        <taxon>Bacillati</taxon>
        <taxon>Actinomycetota</taxon>
        <taxon>Actinomycetes</taxon>
        <taxon>Mycobacteriales</taxon>
        <taxon>Nocardiaceae</taxon>
        <taxon>Nocardia</taxon>
    </lineage>
</organism>
<dbReference type="PANTHER" id="PTHR21599">
    <property type="entry name" value="GLYCERATE KINASE"/>
    <property type="match status" value="1"/>
</dbReference>
<dbReference type="GO" id="GO:0031388">
    <property type="term" value="P:organic acid phosphorylation"/>
    <property type="evidence" value="ECO:0007669"/>
    <property type="project" value="UniProtKB-UniRule"/>
</dbReference>
<evidence type="ECO:0000313" key="5">
    <source>
        <dbReference type="EMBL" id="RDI63731.1"/>
    </source>
</evidence>
<evidence type="ECO:0000256" key="1">
    <source>
        <dbReference type="ARBA" id="ARBA00006284"/>
    </source>
</evidence>
<dbReference type="InterPro" id="IPR018197">
    <property type="entry name" value="Glycerate_kinase_RE-like"/>
</dbReference>
<proteinExistence type="inferred from homology"/>
<gene>
    <name evidence="5" type="ORF">DFR76_10967</name>
</gene>
<dbReference type="EMBL" id="QQBC01000009">
    <property type="protein sequence ID" value="RDI63731.1"/>
    <property type="molecule type" value="Genomic_DNA"/>
</dbReference>
<dbReference type="Gene3D" id="3.40.50.10350">
    <property type="entry name" value="Glycerate kinase, domain 1"/>
    <property type="match status" value="1"/>
</dbReference>
<dbReference type="AlphaFoldDB" id="A0A370I0M3"/>
<dbReference type="Proteomes" id="UP000254869">
    <property type="component" value="Unassembled WGS sequence"/>
</dbReference>
<dbReference type="InterPro" id="IPR004381">
    <property type="entry name" value="Glycerate_kinase"/>
</dbReference>
<dbReference type="NCBIfam" id="TIGR00045">
    <property type="entry name" value="glycerate kinase"/>
    <property type="match status" value="1"/>
</dbReference>
<dbReference type="Gene3D" id="3.90.1510.10">
    <property type="entry name" value="Glycerate kinase, domain 2"/>
    <property type="match status" value="1"/>
</dbReference>
<keyword evidence="3 4" id="KW-0418">Kinase</keyword>
<dbReference type="RefSeq" id="WP_067999129.1">
    <property type="nucleotide sequence ID" value="NZ_QQBC01000009.1"/>
</dbReference>